<reference evidence="3" key="2">
    <citation type="submission" date="2021-01" db="UniProtKB">
        <authorList>
            <consortium name="EnsemblPlants"/>
        </authorList>
    </citation>
    <scope>IDENTIFICATION</scope>
</reference>
<dbReference type="InterPro" id="IPR013126">
    <property type="entry name" value="Hsp_70_fam"/>
</dbReference>
<dbReference type="EnsemblPlants" id="QL08p059873:mrna">
    <property type="protein sequence ID" value="QL08p059873:mrna:CDS:2"/>
    <property type="gene ID" value="QL08p059873"/>
</dbReference>
<dbReference type="Gene3D" id="2.60.34.10">
    <property type="entry name" value="Substrate Binding Domain Of DNAk, Chain A, domain 1"/>
    <property type="match status" value="1"/>
</dbReference>
<dbReference type="InParanoid" id="A0A7N2MF54"/>
<keyword evidence="2" id="KW-0067">ATP-binding</keyword>
<evidence type="ECO:0008006" key="5">
    <source>
        <dbReference type="Google" id="ProtNLM"/>
    </source>
</evidence>
<organism evidence="3 4">
    <name type="scientific">Quercus lobata</name>
    <name type="common">Valley oak</name>
    <dbReference type="NCBI Taxonomy" id="97700"/>
    <lineage>
        <taxon>Eukaryota</taxon>
        <taxon>Viridiplantae</taxon>
        <taxon>Streptophyta</taxon>
        <taxon>Embryophyta</taxon>
        <taxon>Tracheophyta</taxon>
        <taxon>Spermatophyta</taxon>
        <taxon>Magnoliopsida</taxon>
        <taxon>eudicotyledons</taxon>
        <taxon>Gunneridae</taxon>
        <taxon>Pentapetalae</taxon>
        <taxon>rosids</taxon>
        <taxon>fabids</taxon>
        <taxon>Fagales</taxon>
        <taxon>Fagaceae</taxon>
        <taxon>Quercus</taxon>
    </lineage>
</organism>
<dbReference type="InterPro" id="IPR029047">
    <property type="entry name" value="HSP70_peptide-bd_sf"/>
</dbReference>
<dbReference type="GO" id="GO:0005524">
    <property type="term" value="F:ATP binding"/>
    <property type="evidence" value="ECO:0007669"/>
    <property type="project" value="UniProtKB-KW"/>
</dbReference>
<name>A0A7N2MF54_QUELO</name>
<evidence type="ECO:0000313" key="4">
    <source>
        <dbReference type="Proteomes" id="UP000594261"/>
    </source>
</evidence>
<keyword evidence="1" id="KW-0547">Nucleotide-binding</keyword>
<dbReference type="PANTHER" id="PTHR19375">
    <property type="entry name" value="HEAT SHOCK PROTEIN 70KDA"/>
    <property type="match status" value="1"/>
</dbReference>
<protein>
    <recommendedName>
        <fullName evidence="5">Heat shock protein 70</fullName>
    </recommendedName>
</protein>
<dbReference type="Pfam" id="PF00012">
    <property type="entry name" value="HSP70"/>
    <property type="match status" value="1"/>
</dbReference>
<dbReference type="Proteomes" id="UP000594261">
    <property type="component" value="Chromosome 8"/>
</dbReference>
<accession>A0A7N2MF54</accession>
<dbReference type="GO" id="GO:0140662">
    <property type="term" value="F:ATP-dependent protein folding chaperone"/>
    <property type="evidence" value="ECO:0007669"/>
    <property type="project" value="InterPro"/>
</dbReference>
<dbReference type="Gramene" id="QL08p059873:mrna">
    <property type="protein sequence ID" value="QL08p059873:mrna:CDS:2"/>
    <property type="gene ID" value="QL08p059873"/>
</dbReference>
<dbReference type="EMBL" id="LRBV02000008">
    <property type="status" value="NOT_ANNOTATED_CDS"/>
    <property type="molecule type" value="Genomic_DNA"/>
</dbReference>
<evidence type="ECO:0000256" key="1">
    <source>
        <dbReference type="ARBA" id="ARBA00022741"/>
    </source>
</evidence>
<reference evidence="3 4" key="1">
    <citation type="journal article" date="2016" name="G3 (Bethesda)">
        <title>First Draft Assembly and Annotation of the Genome of a California Endemic Oak Quercus lobata Nee (Fagaceae).</title>
        <authorList>
            <person name="Sork V.L."/>
            <person name="Fitz-Gibbon S.T."/>
            <person name="Puiu D."/>
            <person name="Crepeau M."/>
            <person name="Gugger P.F."/>
            <person name="Sherman R."/>
            <person name="Stevens K."/>
            <person name="Langley C.H."/>
            <person name="Pellegrini M."/>
            <person name="Salzberg S.L."/>
        </authorList>
    </citation>
    <scope>NUCLEOTIDE SEQUENCE [LARGE SCALE GENOMIC DNA]</scope>
    <source>
        <strain evidence="3 4">cv. SW786</strain>
    </source>
</reference>
<proteinExistence type="predicted"/>
<dbReference type="SUPFAM" id="SSF100920">
    <property type="entry name" value="Heat shock protein 70kD (HSP70), peptide-binding domain"/>
    <property type="match status" value="1"/>
</dbReference>
<keyword evidence="4" id="KW-1185">Reference proteome</keyword>
<evidence type="ECO:0000313" key="3">
    <source>
        <dbReference type="EnsemblPlants" id="QL08p059873:mrna:CDS:2"/>
    </source>
</evidence>
<sequence>MITTCMLGQFVVSGIPPASRGVGKLIVCLDLDIDDILNVSVTEKTTGVKGKIDITNDKWRLSNEEVERMAQEAKSYKVEDDDHMKKVMAKLSINQNFNI</sequence>
<evidence type="ECO:0000256" key="2">
    <source>
        <dbReference type="ARBA" id="ARBA00022840"/>
    </source>
</evidence>
<dbReference type="OMA" id="EDHEYKN"/>
<dbReference type="AlphaFoldDB" id="A0A7N2MF54"/>